<dbReference type="InterPro" id="IPR006015">
    <property type="entry name" value="Universal_stress_UspA"/>
</dbReference>
<dbReference type="RefSeq" id="WP_184262058.1">
    <property type="nucleotide sequence ID" value="NZ_JACHIH010000041.1"/>
</dbReference>
<organism evidence="3 4">
    <name type="scientific">Rhodopseudomonas rhenobacensis</name>
    <dbReference type="NCBI Taxonomy" id="87461"/>
    <lineage>
        <taxon>Bacteria</taxon>
        <taxon>Pseudomonadati</taxon>
        <taxon>Pseudomonadota</taxon>
        <taxon>Alphaproteobacteria</taxon>
        <taxon>Hyphomicrobiales</taxon>
        <taxon>Nitrobacteraceae</taxon>
        <taxon>Rhodopseudomonas</taxon>
    </lineage>
</organism>
<evidence type="ECO:0000313" key="3">
    <source>
        <dbReference type="EMBL" id="MBB5049609.1"/>
    </source>
</evidence>
<dbReference type="PRINTS" id="PR01438">
    <property type="entry name" value="UNVRSLSTRESS"/>
</dbReference>
<dbReference type="Proteomes" id="UP000542353">
    <property type="component" value="Unassembled WGS sequence"/>
</dbReference>
<dbReference type="Pfam" id="PF00582">
    <property type="entry name" value="Usp"/>
    <property type="match status" value="1"/>
</dbReference>
<dbReference type="InterPro" id="IPR006016">
    <property type="entry name" value="UspA"/>
</dbReference>
<evidence type="ECO:0000313" key="4">
    <source>
        <dbReference type="Proteomes" id="UP000542353"/>
    </source>
</evidence>
<dbReference type="CDD" id="cd00293">
    <property type="entry name" value="USP-like"/>
    <property type="match status" value="1"/>
</dbReference>
<protein>
    <submittedName>
        <fullName evidence="3">Nucleotide-binding universal stress UspA family protein</fullName>
    </submittedName>
</protein>
<proteinExistence type="inferred from homology"/>
<dbReference type="AlphaFoldDB" id="A0A7W8E0M8"/>
<comment type="similarity">
    <text evidence="1">Belongs to the universal stress protein A family.</text>
</comment>
<feature type="domain" description="UspA" evidence="2">
    <location>
        <begin position="155"/>
        <end position="275"/>
    </location>
</feature>
<dbReference type="PANTHER" id="PTHR46268">
    <property type="entry name" value="STRESS RESPONSE PROTEIN NHAX"/>
    <property type="match status" value="1"/>
</dbReference>
<sequence>MPNDILVHLPVDRPADSVIDCAISVAQLFEAHLDGIACAYQPINPAIVVGASAAYFADATQYNTDLDLAAQRLDQFQLAVRNSGLSHGGRTICDSPALANQTLSEISRLYDLSIVAQADRSRRSHHDALPEAVLFNSGQPMLLIPYIHTGPLKLDRVLICWDGSRPAARAVRDAMPFLHKAGQIEIVAINEDEDVPEDLLADALIAHLARHDLAASANKFACEPHNIHSAILSAAADTSADLLVMGGYGHSRIREFILGGVTRGMFKSLTVPALMSH</sequence>
<name>A0A7W8E0M8_9BRAD</name>
<keyword evidence="4" id="KW-1185">Reference proteome</keyword>
<evidence type="ECO:0000256" key="1">
    <source>
        <dbReference type="ARBA" id="ARBA00008791"/>
    </source>
</evidence>
<dbReference type="PANTHER" id="PTHR46268:SF15">
    <property type="entry name" value="UNIVERSAL STRESS PROTEIN HP_0031"/>
    <property type="match status" value="1"/>
</dbReference>
<dbReference type="EMBL" id="JACHIH010000041">
    <property type="protein sequence ID" value="MBB5049609.1"/>
    <property type="molecule type" value="Genomic_DNA"/>
</dbReference>
<gene>
    <name evidence="3" type="ORF">HNR60_004390</name>
</gene>
<accession>A0A7W8E0M8</accession>
<dbReference type="Gene3D" id="3.40.50.12370">
    <property type="match status" value="1"/>
</dbReference>
<evidence type="ECO:0000259" key="2">
    <source>
        <dbReference type="Pfam" id="PF00582"/>
    </source>
</evidence>
<comment type="caution">
    <text evidence="3">The sequence shown here is derived from an EMBL/GenBank/DDBJ whole genome shotgun (WGS) entry which is preliminary data.</text>
</comment>
<dbReference type="SUPFAM" id="SSF52402">
    <property type="entry name" value="Adenine nucleotide alpha hydrolases-like"/>
    <property type="match status" value="2"/>
</dbReference>
<reference evidence="3 4" key="1">
    <citation type="submission" date="2020-08" db="EMBL/GenBank/DDBJ databases">
        <title>Genomic Encyclopedia of Type Strains, Phase IV (KMG-IV): sequencing the most valuable type-strain genomes for metagenomic binning, comparative biology and taxonomic classification.</title>
        <authorList>
            <person name="Goeker M."/>
        </authorList>
    </citation>
    <scope>NUCLEOTIDE SEQUENCE [LARGE SCALE GENOMIC DNA]</scope>
    <source>
        <strain evidence="3 4">DSM 12706</strain>
    </source>
</reference>